<dbReference type="SUPFAM" id="SSF64356">
    <property type="entry name" value="SNARE-like"/>
    <property type="match status" value="1"/>
</dbReference>
<dbReference type="FunFam" id="3.30.450.60:FF:000003">
    <property type="entry name" value="Coatomer subunit delta"/>
    <property type="match status" value="1"/>
</dbReference>
<evidence type="ECO:0000256" key="2">
    <source>
        <dbReference type="ARBA" id="ARBA00011775"/>
    </source>
</evidence>
<dbReference type="OrthoDB" id="10266042at2759"/>
<dbReference type="InterPro" id="IPR036168">
    <property type="entry name" value="AP2_Mu_C_sf"/>
</dbReference>
<protein>
    <recommendedName>
        <fullName evidence="10">Coatomer subunit delta</fullName>
    </recommendedName>
</protein>
<evidence type="ECO:0000256" key="9">
    <source>
        <dbReference type="ARBA" id="ARBA00023329"/>
    </source>
</evidence>
<reference evidence="14" key="1">
    <citation type="submission" date="2010-02" db="EMBL/GenBank/DDBJ databases">
        <title>Sequencing and annotation of the Blastocystis hominis genome.</title>
        <authorList>
            <person name="Wincker P."/>
        </authorList>
    </citation>
    <scope>NUCLEOTIDE SEQUENCE</scope>
    <source>
        <strain evidence="14">Singapore isolate B</strain>
    </source>
</reference>
<comment type="function">
    <text evidence="10">The coatomer is a cytosolic protein complex that binds to dilysine motifs and reversibly associates with Golgi non-clathrin-coated vesicles, which further mediate biosynthetic protein transport from the ER, via the Golgi up to the trans Golgi network. Coatomer complex is required for budding from Golgi membranes, and is essential for the retrograde Golgi-to-ER transport of dilysine-tagged proteins.</text>
</comment>
<dbReference type="GeneID" id="24917539"/>
<dbReference type="SUPFAM" id="SSF49447">
    <property type="entry name" value="Second domain of Mu2 adaptin subunit (ap50) of ap2 adaptor"/>
    <property type="match status" value="1"/>
</dbReference>
<dbReference type="FunCoup" id="D8LVG9">
    <property type="interactions" value="533"/>
</dbReference>
<keyword evidence="3 10" id="KW-0813">Transport</keyword>
<evidence type="ECO:0000256" key="5">
    <source>
        <dbReference type="ARBA" id="ARBA00022892"/>
    </source>
</evidence>
<dbReference type="PANTHER" id="PTHR10121:SF0">
    <property type="entry name" value="COATOMER SUBUNIT DELTA"/>
    <property type="match status" value="1"/>
</dbReference>
<dbReference type="PROSITE" id="PS51072">
    <property type="entry name" value="MHD"/>
    <property type="match status" value="1"/>
</dbReference>
<dbReference type="EMBL" id="FN668638">
    <property type="protein sequence ID" value="CBK19808.2"/>
    <property type="molecule type" value="Genomic_DNA"/>
</dbReference>
<dbReference type="GO" id="GO:0051645">
    <property type="term" value="P:Golgi localization"/>
    <property type="evidence" value="ECO:0007669"/>
    <property type="project" value="TreeGrafter"/>
</dbReference>
<dbReference type="InParanoid" id="D8LVG9"/>
<accession>D8LVG9</accession>
<evidence type="ECO:0000259" key="13">
    <source>
        <dbReference type="PROSITE" id="PS51072"/>
    </source>
</evidence>
<dbReference type="CDD" id="cd09254">
    <property type="entry name" value="AP_delta-COPI_MHD"/>
    <property type="match status" value="1"/>
</dbReference>
<organism evidence="14">
    <name type="scientific">Blastocystis hominis</name>
    <dbReference type="NCBI Taxonomy" id="12968"/>
    <lineage>
        <taxon>Eukaryota</taxon>
        <taxon>Sar</taxon>
        <taxon>Stramenopiles</taxon>
        <taxon>Bigyra</taxon>
        <taxon>Opalozoa</taxon>
        <taxon>Opalinata</taxon>
        <taxon>Blastocystidae</taxon>
        <taxon>Blastocystis</taxon>
    </lineage>
</organism>
<dbReference type="Proteomes" id="UP000008312">
    <property type="component" value="Unassembled WGS sequence"/>
</dbReference>
<evidence type="ECO:0000256" key="3">
    <source>
        <dbReference type="ARBA" id="ARBA00022448"/>
    </source>
</evidence>
<feature type="region of interest" description="Disordered" evidence="12">
    <location>
        <begin position="187"/>
        <end position="225"/>
    </location>
</feature>
<evidence type="ECO:0000256" key="10">
    <source>
        <dbReference type="RuleBase" id="RU364018"/>
    </source>
</evidence>
<dbReference type="Gene3D" id="2.60.40.1170">
    <property type="entry name" value="Mu homology domain, subdomain B"/>
    <property type="match status" value="2"/>
</dbReference>
<evidence type="ECO:0000313" key="14">
    <source>
        <dbReference type="EMBL" id="CBK19808.2"/>
    </source>
</evidence>
<comment type="similarity">
    <text evidence="1 10">Belongs to the adaptor complexes medium subunit family. Delta-COP subfamily.</text>
</comment>
<dbReference type="GO" id="GO:0015031">
    <property type="term" value="P:protein transport"/>
    <property type="evidence" value="ECO:0007669"/>
    <property type="project" value="UniProtKB-KW"/>
</dbReference>
<dbReference type="InterPro" id="IPR027059">
    <property type="entry name" value="Coatomer_dsu"/>
</dbReference>
<keyword evidence="6 10" id="KW-0653">Protein transport</keyword>
<evidence type="ECO:0000256" key="4">
    <source>
        <dbReference type="ARBA" id="ARBA00022490"/>
    </source>
</evidence>
<evidence type="ECO:0000256" key="6">
    <source>
        <dbReference type="ARBA" id="ARBA00022927"/>
    </source>
</evidence>
<keyword evidence="15" id="KW-1185">Reference proteome</keyword>
<proteinExistence type="inferred from homology"/>
<keyword evidence="8 10" id="KW-0472">Membrane</keyword>
<feature type="compositionally biased region" description="Low complexity" evidence="12">
    <location>
        <begin position="187"/>
        <end position="206"/>
    </location>
</feature>
<evidence type="ECO:0000256" key="11">
    <source>
        <dbReference type="RuleBase" id="RU366052"/>
    </source>
</evidence>
<evidence type="ECO:0000256" key="7">
    <source>
        <dbReference type="ARBA" id="ARBA00023034"/>
    </source>
</evidence>
<evidence type="ECO:0000256" key="1">
    <source>
        <dbReference type="ARBA" id="ARBA00010516"/>
    </source>
</evidence>
<dbReference type="RefSeq" id="XP_012893856.1">
    <property type="nucleotide sequence ID" value="XM_013038402.1"/>
</dbReference>
<dbReference type="GO" id="GO:0006888">
    <property type="term" value="P:endoplasmic reticulum to Golgi vesicle-mediated transport"/>
    <property type="evidence" value="ECO:0007669"/>
    <property type="project" value="TreeGrafter"/>
</dbReference>
<keyword evidence="4 10" id="KW-0963">Cytoplasm</keyword>
<dbReference type="Gene3D" id="3.30.450.60">
    <property type="match status" value="1"/>
</dbReference>
<dbReference type="OMA" id="CEDNETT"/>
<dbReference type="GO" id="GO:0030126">
    <property type="term" value="C:COPI vesicle coat"/>
    <property type="evidence" value="ECO:0007669"/>
    <property type="project" value="UniProtKB-UniRule"/>
</dbReference>
<dbReference type="Pfam" id="PF00928">
    <property type="entry name" value="Adap_comp_sub"/>
    <property type="match status" value="1"/>
</dbReference>
<evidence type="ECO:0000313" key="15">
    <source>
        <dbReference type="Proteomes" id="UP000008312"/>
    </source>
</evidence>
<evidence type="ECO:0000256" key="8">
    <source>
        <dbReference type="ARBA" id="ARBA00023136"/>
    </source>
</evidence>
<gene>
    <name evidence="14" type="ORF">GSBLH_T00000222001</name>
</gene>
<feature type="domain" description="MHD" evidence="13">
    <location>
        <begin position="260"/>
        <end position="500"/>
    </location>
</feature>
<dbReference type="AlphaFoldDB" id="D8LVG9"/>
<sequence length="500" mass="53904">MNRTRVEGILAVFPKLLSESNMQHTFVEANNLRYVYQPIENLVVLVVTTRNSNIIEDLETLHLVAKVIPEYAGSIKEEAIVDHAFDIIFALDELITYGGMNEPIPLQQVRVNLAMESHEEKLLAMVQESKMNQAREIMKQKERELQSHQPAPSGLSFFTSLFSSAVSNVANTVRAVDSAAARSSAASSSASASASASVPASEPRSAGELSASLGRGMKLGGGKKESLQGLMAEDHLVAPARRAASGQASGANGGTAGKAEGAVHVGVEEELSVKLSRDGLIESVDVKGTLSVRVHDAGAAKVRIQLGALSAEGFQCQLHPTIARSFFADHVLQLKQPDRGFPVDSTVSLLRWRQPAGGDALLPINVTCWPESEDAGCDVNVEYTLNPAVLKRVENLRICIPLPSGASPEVLAIDGNYHYYPKESFLEWEVDEVSEENANGVLEFKVKSGQPDDFFPASVEFDSQQTFLEVNVVDVQQVADGAPVKFSQSSSMRVSNYSIA</sequence>
<name>D8LVG9_BLAHO</name>
<keyword evidence="7 10" id="KW-0333">Golgi apparatus</keyword>
<keyword evidence="5 10" id="KW-0931">ER-Golgi transport</keyword>
<dbReference type="GO" id="GO:0006890">
    <property type="term" value="P:retrograde vesicle-mediated transport, Golgi to endoplasmic reticulum"/>
    <property type="evidence" value="ECO:0007669"/>
    <property type="project" value="UniProtKB-UniRule"/>
</dbReference>
<comment type="subcellular location">
    <subcellularLocation>
        <location evidence="10 11">Cytoplasm</location>
    </subcellularLocation>
    <subcellularLocation>
        <location evidence="10 11">Cytoplasmic vesicle</location>
        <location evidence="10 11">COPI-coated vesicle membrane</location>
        <topology evidence="10 11">Peripheral membrane protein</topology>
        <orientation evidence="10 11">Cytoplasmic side</orientation>
    </subcellularLocation>
    <subcellularLocation>
        <location evidence="10 11">Golgi apparatus membrane</location>
        <topology evidence="10 11">Peripheral membrane protein</topology>
        <orientation evidence="10 11">Cytoplasmic side</orientation>
    </subcellularLocation>
</comment>
<dbReference type="PANTHER" id="PTHR10121">
    <property type="entry name" value="COATOMER SUBUNIT DELTA"/>
    <property type="match status" value="1"/>
</dbReference>
<keyword evidence="9 10" id="KW-0968">Cytoplasmic vesicle</keyword>
<dbReference type="InterPro" id="IPR011012">
    <property type="entry name" value="Longin-like_dom_sf"/>
</dbReference>
<comment type="subunit">
    <text evidence="2 10">Oligomeric complex that consists of at least the alpha, beta, beta', gamma, delta, epsilon and zeta subunits.</text>
</comment>
<dbReference type="CDD" id="cd14830">
    <property type="entry name" value="Delta_COP_N"/>
    <property type="match status" value="1"/>
</dbReference>
<dbReference type="InterPro" id="IPR028565">
    <property type="entry name" value="MHD"/>
</dbReference>
<evidence type="ECO:0000256" key="12">
    <source>
        <dbReference type="SAM" id="MobiDB-lite"/>
    </source>
</evidence>
<dbReference type="GO" id="GO:0000139">
    <property type="term" value="C:Golgi membrane"/>
    <property type="evidence" value="ECO:0007669"/>
    <property type="project" value="UniProtKB-SubCell"/>
</dbReference>